<dbReference type="SUPFAM" id="SSF53850">
    <property type="entry name" value="Periplasmic binding protein-like II"/>
    <property type="match status" value="1"/>
</dbReference>
<keyword evidence="3" id="KW-0238">DNA-binding</keyword>
<dbReference type="Pfam" id="PF00126">
    <property type="entry name" value="HTH_1"/>
    <property type="match status" value="1"/>
</dbReference>
<comment type="similarity">
    <text evidence="1">Belongs to the LysR transcriptional regulatory family.</text>
</comment>
<dbReference type="InterPro" id="IPR005119">
    <property type="entry name" value="LysR_subst-bd"/>
</dbReference>
<dbReference type="FunFam" id="1.10.10.10:FF:000001">
    <property type="entry name" value="LysR family transcriptional regulator"/>
    <property type="match status" value="1"/>
</dbReference>
<organism evidence="6 7">
    <name type="scientific">Komagataeibacter xylinus</name>
    <name type="common">Gluconacetobacter xylinus</name>
    <dbReference type="NCBI Taxonomy" id="28448"/>
    <lineage>
        <taxon>Bacteria</taxon>
        <taxon>Pseudomonadati</taxon>
        <taxon>Pseudomonadota</taxon>
        <taxon>Alphaproteobacteria</taxon>
        <taxon>Acetobacterales</taxon>
        <taxon>Acetobacteraceae</taxon>
        <taxon>Komagataeibacter</taxon>
    </lineage>
</organism>
<dbReference type="Pfam" id="PF03466">
    <property type="entry name" value="LysR_substrate"/>
    <property type="match status" value="1"/>
</dbReference>
<evidence type="ECO:0000256" key="3">
    <source>
        <dbReference type="ARBA" id="ARBA00023125"/>
    </source>
</evidence>
<dbReference type="FunFam" id="3.40.190.290:FF:000001">
    <property type="entry name" value="Transcriptional regulator, LysR family"/>
    <property type="match status" value="1"/>
</dbReference>
<evidence type="ECO:0000259" key="5">
    <source>
        <dbReference type="PROSITE" id="PS50931"/>
    </source>
</evidence>
<dbReference type="GO" id="GO:0003700">
    <property type="term" value="F:DNA-binding transcription factor activity"/>
    <property type="evidence" value="ECO:0007669"/>
    <property type="project" value="InterPro"/>
</dbReference>
<evidence type="ECO:0000256" key="2">
    <source>
        <dbReference type="ARBA" id="ARBA00023015"/>
    </source>
</evidence>
<dbReference type="GO" id="GO:0006351">
    <property type="term" value="P:DNA-templated transcription"/>
    <property type="evidence" value="ECO:0007669"/>
    <property type="project" value="TreeGrafter"/>
</dbReference>
<dbReference type="InterPro" id="IPR036390">
    <property type="entry name" value="WH_DNA-bd_sf"/>
</dbReference>
<dbReference type="AlphaFoldDB" id="A0A857FVH1"/>
<feature type="domain" description="HTH lysR-type" evidence="5">
    <location>
        <begin position="8"/>
        <end position="65"/>
    </location>
</feature>
<gene>
    <name evidence="6" type="ORF">FMA36_15250</name>
</gene>
<evidence type="ECO:0000313" key="6">
    <source>
        <dbReference type="EMBL" id="QHC36684.1"/>
    </source>
</evidence>
<dbReference type="Proteomes" id="UP000464674">
    <property type="component" value="Chromosome"/>
</dbReference>
<proteinExistence type="inferred from homology"/>
<dbReference type="PRINTS" id="PR00039">
    <property type="entry name" value="HTHLYSR"/>
</dbReference>
<dbReference type="InterPro" id="IPR036388">
    <property type="entry name" value="WH-like_DNA-bd_sf"/>
</dbReference>
<dbReference type="Gene3D" id="3.40.190.290">
    <property type="match status" value="1"/>
</dbReference>
<dbReference type="PROSITE" id="PS50931">
    <property type="entry name" value="HTH_LYSR"/>
    <property type="match status" value="1"/>
</dbReference>
<keyword evidence="4" id="KW-0804">Transcription</keyword>
<name>A0A857FVH1_KOMXY</name>
<evidence type="ECO:0000256" key="4">
    <source>
        <dbReference type="ARBA" id="ARBA00023163"/>
    </source>
</evidence>
<dbReference type="GO" id="GO:0043565">
    <property type="term" value="F:sequence-specific DNA binding"/>
    <property type="evidence" value="ECO:0007669"/>
    <property type="project" value="TreeGrafter"/>
</dbReference>
<evidence type="ECO:0000256" key="1">
    <source>
        <dbReference type="ARBA" id="ARBA00009437"/>
    </source>
</evidence>
<dbReference type="CDD" id="cd08472">
    <property type="entry name" value="PBP2_CrgA_like_3"/>
    <property type="match status" value="1"/>
</dbReference>
<evidence type="ECO:0000313" key="7">
    <source>
        <dbReference type="Proteomes" id="UP000464674"/>
    </source>
</evidence>
<dbReference type="EMBL" id="CP041348">
    <property type="protein sequence ID" value="QHC36684.1"/>
    <property type="molecule type" value="Genomic_DNA"/>
</dbReference>
<dbReference type="InterPro" id="IPR000847">
    <property type="entry name" value="LysR_HTH_N"/>
</dbReference>
<sequence length="312" mass="34389">MYAGVAVDRIDLFRIFTRVVETTSFTRAADTLNMPRSSVSAAIQELENRLGTRLLARTTRSVTPTPDGTAFYEHCVRLVTDVEEAETLFQKDRTAPRGLLRVNLPGRIGRLIVAPALPAFLRDYPDIDIELGVSDRTVNLIEDGIDCVLRVGPLADSALIARQLGELPLINVASPTYLARRGTPRTPADLPQHEAVRYASPATGRVEAWEWMADGTVHGLQMPGRVTVNSAEALVACALAGLGLIQVPAYDVRHHIAAGELIDVMPRWRPEPMPMALLYPHRRHLSRRVQVFADWLATLLAEAMDEHPGEAN</sequence>
<dbReference type="SUPFAM" id="SSF46785">
    <property type="entry name" value="Winged helix' DNA-binding domain"/>
    <property type="match status" value="1"/>
</dbReference>
<reference evidence="6 7" key="1">
    <citation type="journal article" date="2020" name="Carbohydr. Polym.">
        <title>Characterization and optimization of production of bacterial cellulose from strain CGMCC 17276 based on whole-genome analysis.</title>
        <authorList>
            <person name="Lu T."/>
            <person name="Gao H."/>
            <person name="Liao B."/>
            <person name="Wu J."/>
            <person name="Zhang W."/>
            <person name="Huang J."/>
            <person name="Liu M."/>
            <person name="Huang J."/>
            <person name="Chang Z."/>
            <person name="Jin M."/>
            <person name="Yi Z."/>
            <person name="Jiang D."/>
        </authorList>
    </citation>
    <scope>NUCLEOTIDE SEQUENCE [LARGE SCALE GENOMIC DNA]</scope>
    <source>
        <strain evidence="6 7">CGMCC 17276</strain>
    </source>
</reference>
<protein>
    <submittedName>
        <fullName evidence="6">LysR family transcriptional regulator</fullName>
    </submittedName>
</protein>
<dbReference type="PANTHER" id="PTHR30537">
    <property type="entry name" value="HTH-TYPE TRANSCRIPTIONAL REGULATOR"/>
    <property type="match status" value="1"/>
</dbReference>
<accession>A0A857FVH1</accession>
<dbReference type="PANTHER" id="PTHR30537:SF72">
    <property type="entry name" value="LYSR FAMILY TRANSCRIPTIONAL REGULATOR"/>
    <property type="match status" value="1"/>
</dbReference>
<dbReference type="Gene3D" id="1.10.10.10">
    <property type="entry name" value="Winged helix-like DNA-binding domain superfamily/Winged helix DNA-binding domain"/>
    <property type="match status" value="1"/>
</dbReference>
<dbReference type="OrthoDB" id="9812435at2"/>
<keyword evidence="2" id="KW-0805">Transcription regulation</keyword>
<dbReference type="InterPro" id="IPR058163">
    <property type="entry name" value="LysR-type_TF_proteobact-type"/>
</dbReference>